<name>A0A1H9CQC1_9HYPH</name>
<evidence type="ECO:0000313" key="6">
    <source>
        <dbReference type="Proteomes" id="UP000199647"/>
    </source>
</evidence>
<dbReference type="PANTHER" id="PTHR43685:SF5">
    <property type="entry name" value="GLYCOSYLTRANSFERASE EPSE-RELATED"/>
    <property type="match status" value="1"/>
</dbReference>
<dbReference type="InterPro" id="IPR050834">
    <property type="entry name" value="Glycosyltransf_2"/>
</dbReference>
<comment type="similarity">
    <text evidence="1">Belongs to the glycosyltransferase 2 family.</text>
</comment>
<evidence type="ECO:0000256" key="3">
    <source>
        <dbReference type="ARBA" id="ARBA00022679"/>
    </source>
</evidence>
<dbReference type="OrthoDB" id="1676872at2"/>
<protein>
    <submittedName>
        <fullName evidence="5">Glycosyl transferase family 2</fullName>
    </submittedName>
</protein>
<dbReference type="RefSeq" id="WP_092495374.1">
    <property type="nucleotide sequence ID" value="NZ_FOFG01000002.1"/>
</dbReference>
<organism evidence="5 6">
    <name type="scientific">Faunimonas pinastri</name>
    <dbReference type="NCBI Taxonomy" id="1855383"/>
    <lineage>
        <taxon>Bacteria</taxon>
        <taxon>Pseudomonadati</taxon>
        <taxon>Pseudomonadota</taxon>
        <taxon>Alphaproteobacteria</taxon>
        <taxon>Hyphomicrobiales</taxon>
        <taxon>Afifellaceae</taxon>
        <taxon>Faunimonas</taxon>
    </lineage>
</organism>
<dbReference type="STRING" id="1855383.SAMN05216548_102206"/>
<gene>
    <name evidence="5" type="ORF">SAMN05216548_102206</name>
</gene>
<dbReference type="Pfam" id="PF00535">
    <property type="entry name" value="Glycos_transf_2"/>
    <property type="match status" value="1"/>
</dbReference>
<dbReference type="AlphaFoldDB" id="A0A1H9CQC1"/>
<keyword evidence="2" id="KW-0328">Glycosyltransferase</keyword>
<evidence type="ECO:0000256" key="1">
    <source>
        <dbReference type="ARBA" id="ARBA00006739"/>
    </source>
</evidence>
<dbReference type="InterPro" id="IPR001173">
    <property type="entry name" value="Glyco_trans_2-like"/>
</dbReference>
<feature type="domain" description="Glycosyltransferase 2-like" evidence="4">
    <location>
        <begin position="6"/>
        <end position="134"/>
    </location>
</feature>
<reference evidence="5 6" key="1">
    <citation type="submission" date="2016-10" db="EMBL/GenBank/DDBJ databases">
        <authorList>
            <person name="de Groot N.N."/>
        </authorList>
    </citation>
    <scope>NUCLEOTIDE SEQUENCE [LARGE SCALE GENOMIC DNA]</scope>
    <source>
        <strain evidence="5 6">A52C2</strain>
    </source>
</reference>
<sequence length="358" mass="38412">MSATISVVLPVRNGEAFIASAVESIRRQTFADFELLLVDDGSVDGTPAIVADLARQDSRIRLLHQPGLGLVPALSLGLQQSTGAFVARMDGDDLAAPERLERQLAFLSEHSHVALVGTQIRYMDATGRLTGDLSHYPLAPGDVETALMERGCCISHPTIMARRDALVSIGGYRSAFLAAEDYDLFLRLADSHALANLPEALLDYRRHDGQVSSAKDLRQRFSHDLSVLAARRRRAGAPDPTLALVEPPALDPAHCGFGRLDPSVQELVMIYATLQHIASGVGTSDELLLAGVEAAVRAAGNGFLGVGRKQRSRLLSALARTAAQHHLWRLAGTAASMAFREAPGRAPKLLFRPPAGMI</sequence>
<accession>A0A1H9CQC1</accession>
<keyword evidence="6" id="KW-1185">Reference proteome</keyword>
<dbReference type="EMBL" id="FOFG01000002">
    <property type="protein sequence ID" value="SEQ02808.1"/>
    <property type="molecule type" value="Genomic_DNA"/>
</dbReference>
<evidence type="ECO:0000256" key="2">
    <source>
        <dbReference type="ARBA" id="ARBA00022676"/>
    </source>
</evidence>
<dbReference type="GO" id="GO:0016757">
    <property type="term" value="F:glycosyltransferase activity"/>
    <property type="evidence" value="ECO:0007669"/>
    <property type="project" value="UniProtKB-KW"/>
</dbReference>
<evidence type="ECO:0000259" key="4">
    <source>
        <dbReference type="Pfam" id="PF00535"/>
    </source>
</evidence>
<evidence type="ECO:0000313" key="5">
    <source>
        <dbReference type="EMBL" id="SEQ02808.1"/>
    </source>
</evidence>
<proteinExistence type="inferred from homology"/>
<dbReference type="Gene3D" id="3.90.550.10">
    <property type="entry name" value="Spore Coat Polysaccharide Biosynthesis Protein SpsA, Chain A"/>
    <property type="match status" value="1"/>
</dbReference>
<dbReference type="PANTHER" id="PTHR43685">
    <property type="entry name" value="GLYCOSYLTRANSFERASE"/>
    <property type="match status" value="1"/>
</dbReference>
<dbReference type="InterPro" id="IPR029044">
    <property type="entry name" value="Nucleotide-diphossugar_trans"/>
</dbReference>
<dbReference type="SUPFAM" id="SSF53448">
    <property type="entry name" value="Nucleotide-diphospho-sugar transferases"/>
    <property type="match status" value="1"/>
</dbReference>
<dbReference type="Proteomes" id="UP000199647">
    <property type="component" value="Unassembled WGS sequence"/>
</dbReference>
<keyword evidence="3 5" id="KW-0808">Transferase</keyword>